<gene>
    <name evidence="11" type="ORF">SAMN06296010_1232</name>
</gene>
<evidence type="ECO:0000256" key="8">
    <source>
        <dbReference type="ARBA" id="ARBA00023064"/>
    </source>
</evidence>
<keyword evidence="8" id="KW-0311">Gluconate utilization</keyword>
<dbReference type="InterPro" id="IPR006001">
    <property type="entry name" value="Therm_gnt_kin"/>
</dbReference>
<evidence type="ECO:0000256" key="4">
    <source>
        <dbReference type="ARBA" id="ARBA00022679"/>
    </source>
</evidence>
<protein>
    <recommendedName>
        <fullName evidence="3 10">Gluconokinase</fullName>
        <ecNumber evidence="3 10">2.7.1.12</ecNumber>
    </recommendedName>
</protein>
<keyword evidence="7 10" id="KW-0067">ATP-binding</keyword>
<dbReference type="AlphaFoldDB" id="A0A1X7JBL1"/>
<reference evidence="12" key="1">
    <citation type="submission" date="2017-04" db="EMBL/GenBank/DDBJ databases">
        <authorList>
            <person name="Varghese N."/>
            <person name="Submissions S."/>
        </authorList>
    </citation>
    <scope>NUCLEOTIDE SEQUENCE [LARGE SCALE GENOMIC DNA]</scope>
    <source>
        <strain evidence="12">VKM Ac-2510</strain>
    </source>
</reference>
<comment type="catalytic activity">
    <reaction evidence="9 10">
        <text>D-gluconate + ATP = 6-phospho-D-gluconate + ADP + H(+)</text>
        <dbReference type="Rhea" id="RHEA:19433"/>
        <dbReference type="ChEBI" id="CHEBI:15378"/>
        <dbReference type="ChEBI" id="CHEBI:18391"/>
        <dbReference type="ChEBI" id="CHEBI:30616"/>
        <dbReference type="ChEBI" id="CHEBI:58759"/>
        <dbReference type="ChEBI" id="CHEBI:456216"/>
        <dbReference type="EC" id="2.7.1.12"/>
    </reaction>
</comment>
<evidence type="ECO:0000256" key="7">
    <source>
        <dbReference type="ARBA" id="ARBA00022840"/>
    </source>
</evidence>
<dbReference type="PANTHER" id="PTHR43442">
    <property type="entry name" value="GLUCONOKINASE-RELATED"/>
    <property type="match status" value="1"/>
</dbReference>
<proteinExistence type="inferred from homology"/>
<evidence type="ECO:0000256" key="6">
    <source>
        <dbReference type="ARBA" id="ARBA00022777"/>
    </source>
</evidence>
<evidence type="ECO:0000256" key="5">
    <source>
        <dbReference type="ARBA" id="ARBA00022741"/>
    </source>
</evidence>
<dbReference type="GO" id="GO:0019521">
    <property type="term" value="P:D-gluconate metabolic process"/>
    <property type="evidence" value="ECO:0007669"/>
    <property type="project" value="UniProtKB-KW"/>
</dbReference>
<dbReference type="EMBL" id="FXAY01000002">
    <property type="protein sequence ID" value="SMG25122.1"/>
    <property type="molecule type" value="Genomic_DNA"/>
</dbReference>
<sequence>MATIGESGSNGNAGRELVIVGGVSGSGKSTVGALLAQRLEVPFIDADSLHPEANVAKMAAGLPLDDIDREPWLVRIGEVLAEHADRGLVLACSALRRTYRNTIRAVEPSTVFVTLSGSRELIAARMNARADHFMPASLLDSQLAAFEPLEADESGADIDVDAHIDDIVDAAANVVRQGPAPA</sequence>
<keyword evidence="5 10" id="KW-0547">Nucleotide-binding</keyword>
<comment type="similarity">
    <text evidence="2 10">Belongs to the gluconokinase GntK/GntV family.</text>
</comment>
<dbReference type="Proteomes" id="UP000193244">
    <property type="component" value="Unassembled WGS sequence"/>
</dbReference>
<dbReference type="GO" id="GO:0005524">
    <property type="term" value="F:ATP binding"/>
    <property type="evidence" value="ECO:0007669"/>
    <property type="project" value="UniProtKB-KW"/>
</dbReference>
<accession>A0A1X7JBL1</accession>
<dbReference type="STRING" id="150121.SAMN06296010_1232"/>
<evidence type="ECO:0000256" key="3">
    <source>
        <dbReference type="ARBA" id="ARBA00012054"/>
    </source>
</evidence>
<evidence type="ECO:0000313" key="12">
    <source>
        <dbReference type="Proteomes" id="UP000193244"/>
    </source>
</evidence>
<dbReference type="Gene3D" id="3.40.50.300">
    <property type="entry name" value="P-loop containing nucleotide triphosphate hydrolases"/>
    <property type="match status" value="1"/>
</dbReference>
<evidence type="ECO:0000256" key="10">
    <source>
        <dbReference type="RuleBase" id="RU363066"/>
    </source>
</evidence>
<dbReference type="NCBIfam" id="TIGR01313">
    <property type="entry name" value="therm_gnt_kin"/>
    <property type="match status" value="1"/>
</dbReference>
<keyword evidence="4 10" id="KW-0808">Transferase</keyword>
<keyword evidence="6 10" id="KW-0418">Kinase</keyword>
<dbReference type="InterPro" id="IPR031322">
    <property type="entry name" value="Shikimate/glucono_kinase"/>
</dbReference>
<evidence type="ECO:0000256" key="9">
    <source>
        <dbReference type="ARBA" id="ARBA00048090"/>
    </source>
</evidence>
<name>A0A1X7JBL1_9MICO</name>
<dbReference type="PANTHER" id="PTHR43442:SF3">
    <property type="entry name" value="GLUCONOKINASE-RELATED"/>
    <property type="match status" value="1"/>
</dbReference>
<organism evidence="11 12">
    <name type="scientific">Agreia pratensis</name>
    <dbReference type="NCBI Taxonomy" id="150121"/>
    <lineage>
        <taxon>Bacteria</taxon>
        <taxon>Bacillati</taxon>
        <taxon>Actinomycetota</taxon>
        <taxon>Actinomycetes</taxon>
        <taxon>Micrococcales</taxon>
        <taxon>Microbacteriaceae</taxon>
        <taxon>Agreia</taxon>
    </lineage>
</organism>
<dbReference type="GO" id="GO:0046316">
    <property type="term" value="F:gluconokinase activity"/>
    <property type="evidence" value="ECO:0007669"/>
    <property type="project" value="UniProtKB-EC"/>
</dbReference>
<dbReference type="EC" id="2.7.1.12" evidence="3 10"/>
<dbReference type="SUPFAM" id="SSF52540">
    <property type="entry name" value="P-loop containing nucleoside triphosphate hydrolases"/>
    <property type="match status" value="1"/>
</dbReference>
<keyword evidence="12" id="KW-1185">Reference proteome</keyword>
<dbReference type="OrthoDB" id="9795716at2"/>
<dbReference type="InterPro" id="IPR027417">
    <property type="entry name" value="P-loop_NTPase"/>
</dbReference>
<comment type="pathway">
    <text evidence="1">Carbohydrate acid metabolism.</text>
</comment>
<dbReference type="RefSeq" id="WP_085484088.1">
    <property type="nucleotide sequence ID" value="NZ_FXAY01000002.1"/>
</dbReference>
<evidence type="ECO:0000313" key="11">
    <source>
        <dbReference type="EMBL" id="SMG25122.1"/>
    </source>
</evidence>
<dbReference type="GO" id="GO:0005737">
    <property type="term" value="C:cytoplasm"/>
    <property type="evidence" value="ECO:0007669"/>
    <property type="project" value="TreeGrafter"/>
</dbReference>
<evidence type="ECO:0000256" key="2">
    <source>
        <dbReference type="ARBA" id="ARBA00008420"/>
    </source>
</evidence>
<dbReference type="CDD" id="cd02021">
    <property type="entry name" value="GntK"/>
    <property type="match status" value="1"/>
</dbReference>
<dbReference type="FunFam" id="3.40.50.300:FF:000522">
    <property type="entry name" value="Gluconokinase"/>
    <property type="match status" value="1"/>
</dbReference>
<evidence type="ECO:0000256" key="1">
    <source>
        <dbReference type="ARBA" id="ARBA00004761"/>
    </source>
</evidence>
<dbReference type="Pfam" id="PF01202">
    <property type="entry name" value="SKI"/>
    <property type="match status" value="1"/>
</dbReference>